<evidence type="ECO:0000313" key="5">
    <source>
        <dbReference type="Proteomes" id="UP000077266"/>
    </source>
</evidence>
<keyword evidence="5" id="KW-1185">Reference proteome</keyword>
<evidence type="ECO:0000256" key="1">
    <source>
        <dbReference type="SAM" id="MobiDB-lite"/>
    </source>
</evidence>
<dbReference type="InParanoid" id="A0A166A370"/>
<dbReference type="Pfam" id="PF09362">
    <property type="entry name" value="DUF1996"/>
    <property type="match status" value="1"/>
</dbReference>
<dbReference type="STRING" id="1314781.A0A166A370"/>
<dbReference type="Proteomes" id="UP000077266">
    <property type="component" value="Unassembled WGS sequence"/>
</dbReference>
<protein>
    <submittedName>
        <fullName evidence="4">WSC-domain-containing protein</fullName>
    </submittedName>
</protein>
<feature type="domain" description="WSC" evidence="3">
    <location>
        <begin position="548"/>
        <end position="661"/>
    </location>
</feature>
<feature type="region of interest" description="Disordered" evidence="1">
    <location>
        <begin position="687"/>
        <end position="724"/>
    </location>
</feature>
<dbReference type="AlphaFoldDB" id="A0A166A370"/>
<feature type="domain" description="WSC" evidence="3">
    <location>
        <begin position="361"/>
        <end position="452"/>
    </location>
</feature>
<feature type="signal peptide" evidence="2">
    <location>
        <begin position="1"/>
        <end position="21"/>
    </location>
</feature>
<name>A0A166A370_EXIGL</name>
<feature type="compositionally biased region" description="Low complexity" evidence="1">
    <location>
        <begin position="517"/>
        <end position="538"/>
    </location>
</feature>
<dbReference type="SMART" id="SM00321">
    <property type="entry name" value="WSC"/>
    <property type="match status" value="1"/>
</dbReference>
<accession>A0A166A370</accession>
<dbReference type="InterPro" id="IPR018535">
    <property type="entry name" value="DUF1996"/>
</dbReference>
<dbReference type="InterPro" id="IPR002889">
    <property type="entry name" value="WSC_carb-bd"/>
</dbReference>
<evidence type="ECO:0000313" key="4">
    <source>
        <dbReference type="EMBL" id="KZV88119.1"/>
    </source>
</evidence>
<feature type="compositionally biased region" description="Low complexity" evidence="1">
    <location>
        <begin position="457"/>
        <end position="509"/>
    </location>
</feature>
<gene>
    <name evidence="4" type="ORF">EXIGLDRAFT_184481</name>
</gene>
<dbReference type="OrthoDB" id="74764at2759"/>
<dbReference type="PANTHER" id="PTHR43662:SF3">
    <property type="entry name" value="DOMAIN PROTEIN, PUTATIVE (AFU_ORTHOLOGUE AFUA_6G11970)-RELATED"/>
    <property type="match status" value="1"/>
</dbReference>
<keyword evidence="2" id="KW-0732">Signal</keyword>
<sequence>MRISATAAAGALLLLAGNAEAFFRVLCGTLAVDRADPIINPGAASGHLHTISGGNGFDFSMTYDDARASTCSTCRPKADSSNYWTPSLWFRAQNGTFRQVQQDGMTVYYFQRPNGTAPLQAFPKGFRMIAGDPTKRSYDNSIEASQVTHMCIQPNAQDSSQTNGLPSIQCPANLRTQVFFPSCWNGKDVDSDDHKSHVAYPDGGDNGECPPGFPVRLVSIFYEVNWKTGEFSDEWWTPEGADQPFVLSNGDPTGYGFHGDFINGWDVDVLQSAADQCLNGSGVIEDCHLLELRDPDEMEDCMLPQRVPDTIDGYVDRLPGCNDVTSGPDDAQMQPPSSCGATTQILPKNQTWTPTISPVDGWTILGCSGDDPAARVMTGARYTPGGMTPQLCTQLCSDNGFEYAGLEWALECYCDHNFDTSKLTARKCDKPCEGDPSLLCGGDNRLAVYQQGGPGNAPSTTAAPTTESSAPSSTESSAPSSTESSAPSSTDSSPSSSTESSPSSTELPPSTEPPVPSWTSTSPEPTSEPTTEPVSEPTQLPDGNGTAMAQGLGCYIDNLESPVLANHTSTDIKQTVDMCRTTCLNKGYTYAGLVWSWECCATCPALAIRARNAVGPTACLCGTPTGRQILRVPRACPRRSRRPRQICRRLRLRRHQLARIPAMTETRSSARRITTTMMRVTCSRRQCARSTTSPPQSGRCMAKVSRKPSERVRHPGFGRSCYLS</sequence>
<feature type="chain" id="PRO_5007870408" evidence="2">
    <location>
        <begin position="22"/>
        <end position="724"/>
    </location>
</feature>
<organism evidence="4 5">
    <name type="scientific">Exidia glandulosa HHB12029</name>
    <dbReference type="NCBI Taxonomy" id="1314781"/>
    <lineage>
        <taxon>Eukaryota</taxon>
        <taxon>Fungi</taxon>
        <taxon>Dikarya</taxon>
        <taxon>Basidiomycota</taxon>
        <taxon>Agaricomycotina</taxon>
        <taxon>Agaricomycetes</taxon>
        <taxon>Auriculariales</taxon>
        <taxon>Exidiaceae</taxon>
        <taxon>Exidia</taxon>
    </lineage>
</organism>
<feature type="region of interest" description="Disordered" evidence="1">
    <location>
        <begin position="450"/>
        <end position="548"/>
    </location>
</feature>
<proteinExistence type="predicted"/>
<evidence type="ECO:0000256" key="2">
    <source>
        <dbReference type="SAM" id="SignalP"/>
    </source>
</evidence>
<evidence type="ECO:0000259" key="3">
    <source>
        <dbReference type="PROSITE" id="PS51212"/>
    </source>
</evidence>
<reference evidence="4 5" key="1">
    <citation type="journal article" date="2016" name="Mol. Biol. Evol.">
        <title>Comparative Genomics of Early-Diverging Mushroom-Forming Fungi Provides Insights into the Origins of Lignocellulose Decay Capabilities.</title>
        <authorList>
            <person name="Nagy L.G."/>
            <person name="Riley R."/>
            <person name="Tritt A."/>
            <person name="Adam C."/>
            <person name="Daum C."/>
            <person name="Floudas D."/>
            <person name="Sun H."/>
            <person name="Yadav J.S."/>
            <person name="Pangilinan J."/>
            <person name="Larsson K.H."/>
            <person name="Matsuura K."/>
            <person name="Barry K."/>
            <person name="Labutti K."/>
            <person name="Kuo R."/>
            <person name="Ohm R.A."/>
            <person name="Bhattacharya S.S."/>
            <person name="Shirouzu T."/>
            <person name="Yoshinaga Y."/>
            <person name="Martin F.M."/>
            <person name="Grigoriev I.V."/>
            <person name="Hibbett D.S."/>
        </authorList>
    </citation>
    <scope>NUCLEOTIDE SEQUENCE [LARGE SCALE GENOMIC DNA]</scope>
    <source>
        <strain evidence="4 5">HHB12029</strain>
    </source>
</reference>
<dbReference type="EMBL" id="KV426107">
    <property type="protein sequence ID" value="KZV88119.1"/>
    <property type="molecule type" value="Genomic_DNA"/>
</dbReference>
<dbReference type="PROSITE" id="PS51212">
    <property type="entry name" value="WSC"/>
    <property type="match status" value="2"/>
</dbReference>
<dbReference type="PANTHER" id="PTHR43662">
    <property type="match status" value="1"/>
</dbReference>
<dbReference type="Pfam" id="PF01822">
    <property type="entry name" value="WSC"/>
    <property type="match status" value="2"/>
</dbReference>